<organism evidence="2 3">
    <name type="scientific">Oopsacas minuta</name>
    <dbReference type="NCBI Taxonomy" id="111878"/>
    <lineage>
        <taxon>Eukaryota</taxon>
        <taxon>Metazoa</taxon>
        <taxon>Porifera</taxon>
        <taxon>Hexactinellida</taxon>
        <taxon>Hexasterophora</taxon>
        <taxon>Lyssacinosida</taxon>
        <taxon>Leucopsacidae</taxon>
        <taxon>Oopsacas</taxon>
    </lineage>
</organism>
<name>A0AAV7JNP8_9METZ</name>
<dbReference type="AlphaFoldDB" id="A0AAV7JNP8"/>
<dbReference type="Proteomes" id="UP001165289">
    <property type="component" value="Unassembled WGS sequence"/>
</dbReference>
<dbReference type="EMBL" id="JAKMXF010000310">
    <property type="protein sequence ID" value="KAI6650593.1"/>
    <property type="molecule type" value="Genomic_DNA"/>
</dbReference>
<protein>
    <submittedName>
        <fullName evidence="2">Uncharacterized protein</fullName>
    </submittedName>
</protein>
<evidence type="ECO:0000256" key="1">
    <source>
        <dbReference type="SAM" id="MobiDB-lite"/>
    </source>
</evidence>
<proteinExistence type="predicted"/>
<gene>
    <name evidence="2" type="ORF">LOD99_7643</name>
</gene>
<evidence type="ECO:0000313" key="3">
    <source>
        <dbReference type="Proteomes" id="UP001165289"/>
    </source>
</evidence>
<evidence type="ECO:0000313" key="2">
    <source>
        <dbReference type="EMBL" id="KAI6650593.1"/>
    </source>
</evidence>
<comment type="caution">
    <text evidence="2">The sequence shown here is derived from an EMBL/GenBank/DDBJ whole genome shotgun (WGS) entry which is preliminary data.</text>
</comment>
<reference evidence="2 3" key="1">
    <citation type="journal article" date="2023" name="BMC Biol.">
        <title>The compact genome of the sponge Oopsacas minuta (Hexactinellida) is lacking key metazoan core genes.</title>
        <authorList>
            <person name="Santini S."/>
            <person name="Schenkelaars Q."/>
            <person name="Jourda C."/>
            <person name="Duchesne M."/>
            <person name="Belahbib H."/>
            <person name="Rocher C."/>
            <person name="Selva M."/>
            <person name="Riesgo A."/>
            <person name="Vervoort M."/>
            <person name="Leys S.P."/>
            <person name="Kodjabachian L."/>
            <person name="Le Bivic A."/>
            <person name="Borchiellini C."/>
            <person name="Claverie J.M."/>
            <person name="Renard E."/>
        </authorList>
    </citation>
    <scope>NUCLEOTIDE SEQUENCE [LARGE SCALE GENOMIC DNA]</scope>
    <source>
        <strain evidence="2">SPO-2</strain>
    </source>
</reference>
<keyword evidence="3" id="KW-1185">Reference proteome</keyword>
<accession>A0AAV7JNP8</accession>
<sequence>MNSAHCASRIYHKLDEDLKSPHTLSSSGKSGDIFISPSSSSSDKPHAFGYRASIKPPVPSMYYQKGQSQPSTTKLLPMEDLASSEKNLWLSLSN</sequence>
<feature type="region of interest" description="Disordered" evidence="1">
    <location>
        <begin position="17"/>
        <end position="72"/>
    </location>
</feature>